<protein>
    <submittedName>
        <fullName evidence="2">RimK-like protein</fullName>
    </submittedName>
</protein>
<name>A0A2G1VAF2_9GAMM</name>
<proteinExistence type="predicted"/>
<dbReference type="AlphaFoldDB" id="A0A2G1VAF2"/>
<dbReference type="SUPFAM" id="SSF56059">
    <property type="entry name" value="Glutathione synthetase ATP-binding domain-like"/>
    <property type="match status" value="1"/>
</dbReference>
<evidence type="ECO:0000259" key="1">
    <source>
        <dbReference type="Pfam" id="PF08443"/>
    </source>
</evidence>
<evidence type="ECO:0000313" key="2">
    <source>
        <dbReference type="EMBL" id="PHQ23650.1"/>
    </source>
</evidence>
<dbReference type="GO" id="GO:0018169">
    <property type="term" value="F:ribosomal S6-glutamic acid ligase activity"/>
    <property type="evidence" value="ECO:0007669"/>
    <property type="project" value="TreeGrafter"/>
</dbReference>
<gene>
    <name evidence="2" type="ORF">CLH62_20440</name>
</gene>
<dbReference type="GO" id="GO:0005737">
    <property type="term" value="C:cytoplasm"/>
    <property type="evidence" value="ECO:0007669"/>
    <property type="project" value="TreeGrafter"/>
</dbReference>
<dbReference type="GO" id="GO:0009432">
    <property type="term" value="P:SOS response"/>
    <property type="evidence" value="ECO:0007669"/>
    <property type="project" value="TreeGrafter"/>
</dbReference>
<dbReference type="Gene3D" id="3.30.470.20">
    <property type="entry name" value="ATP-grasp fold, B domain"/>
    <property type="match status" value="1"/>
</dbReference>
<dbReference type="InterPro" id="IPR013651">
    <property type="entry name" value="ATP-grasp_RimK-type"/>
</dbReference>
<dbReference type="OrthoDB" id="583309at2"/>
<feature type="domain" description="ATP-grasp fold RimK-type" evidence="1">
    <location>
        <begin position="183"/>
        <end position="289"/>
    </location>
</feature>
<dbReference type="PANTHER" id="PTHR21621">
    <property type="entry name" value="RIBOSOMAL PROTEIN S6 MODIFICATION PROTEIN"/>
    <property type="match status" value="1"/>
</dbReference>
<dbReference type="Pfam" id="PF08443">
    <property type="entry name" value="RimK"/>
    <property type="match status" value="1"/>
</dbReference>
<comment type="caution">
    <text evidence="2">The sequence shown here is derived from an EMBL/GenBank/DDBJ whole genome shotgun (WGS) entry which is preliminary data.</text>
</comment>
<keyword evidence="3" id="KW-1185">Reference proteome</keyword>
<dbReference type="RefSeq" id="WP_099620020.1">
    <property type="nucleotide sequence ID" value="NZ_KZ319345.1"/>
</dbReference>
<sequence length="313" mass="35885">MIVDCLVVSSLYDFSADLVVQELERRKAKYVRLNRENFESYRLTMDVQEESLEVRMNGANYRITTDLRAVYYRQPVFLRNTPGESLSIDEQLSRSQWMGFLRSLAIFDQARWMNPLNATYLAETKAYQLSVARRIGFKVPKTLIGNDYARLREIDNRAIIKSLDTVLLRDNNETLFTYSTIECSSEFTDENISAAPLTVQEYVSPKIDLRVTVIGGEVTAVKITSAGRGIDGDWRVVDRDAIEYTEVDLPHGIERKCLKLLEVLGLNFGAIDLIESNGSYYFIEINPTGEWGWLVSDERRFDVDIANWLVGDK</sequence>
<dbReference type="PANTHER" id="PTHR21621:SF0">
    <property type="entry name" value="BETA-CITRYLGLUTAMATE SYNTHASE B-RELATED"/>
    <property type="match status" value="1"/>
</dbReference>
<dbReference type="EMBL" id="NTFI01000013">
    <property type="protein sequence ID" value="PHQ23650.1"/>
    <property type="molecule type" value="Genomic_DNA"/>
</dbReference>
<accession>A0A2G1VAF2</accession>
<reference evidence="2 3" key="1">
    <citation type="submission" date="2017-09" db="EMBL/GenBank/DDBJ databases">
        <title>The draft genome sequences of Marinobacter guineae M3B.</title>
        <authorList>
            <person name="Cao J."/>
        </authorList>
    </citation>
    <scope>NUCLEOTIDE SEQUENCE [LARGE SCALE GENOMIC DNA]</scope>
    <source>
        <strain evidence="2 3">M3B</strain>
    </source>
</reference>
<organism evidence="2 3">
    <name type="scientific">Marinobacter guineae</name>
    <dbReference type="NCBI Taxonomy" id="432303"/>
    <lineage>
        <taxon>Bacteria</taxon>
        <taxon>Pseudomonadati</taxon>
        <taxon>Pseudomonadota</taxon>
        <taxon>Gammaproteobacteria</taxon>
        <taxon>Pseudomonadales</taxon>
        <taxon>Marinobacteraceae</taxon>
        <taxon>Marinobacter</taxon>
    </lineage>
</organism>
<evidence type="ECO:0000313" key="3">
    <source>
        <dbReference type="Proteomes" id="UP000229044"/>
    </source>
</evidence>
<dbReference type="Proteomes" id="UP000229044">
    <property type="component" value="Unassembled WGS sequence"/>
</dbReference>